<dbReference type="RefSeq" id="WP_062715301.1">
    <property type="nucleotide sequence ID" value="NZ_CAWRCI010000105.1"/>
</dbReference>
<proteinExistence type="predicted"/>
<keyword evidence="2" id="KW-1185">Reference proteome</keyword>
<gene>
    <name evidence="1" type="ORF">GMA8713_05037</name>
</gene>
<organism evidence="1 2">
    <name type="scientific">Grimontia marina</name>
    <dbReference type="NCBI Taxonomy" id="646534"/>
    <lineage>
        <taxon>Bacteria</taxon>
        <taxon>Pseudomonadati</taxon>
        <taxon>Pseudomonadota</taxon>
        <taxon>Gammaproteobacteria</taxon>
        <taxon>Vibrionales</taxon>
        <taxon>Vibrionaceae</taxon>
        <taxon>Grimontia</taxon>
    </lineage>
</organism>
<dbReference type="InterPro" id="IPR021316">
    <property type="entry name" value="DUF2913"/>
</dbReference>
<sequence length="190" mass="21490">MLLSSVIENALLNLYTNVSAAKGFTPLEKRNHILSRYLKPKLKDPRYKSIKNELKQMLNISRTKGANLEKKLWELNAVSVGYQQKIDDATKLFDQLNFLHDEHGIDAKLFNEKSDDSPSNNTIYVLPEHIEHCFNQSGEQTSPLSLMIQGDKASGLAELINAHGLFRAEQKELNEKACQAHVLLHPISQP</sequence>
<evidence type="ECO:0008006" key="3">
    <source>
        <dbReference type="Google" id="ProtNLM"/>
    </source>
</evidence>
<dbReference type="Pfam" id="PF11140">
    <property type="entry name" value="DUF2913"/>
    <property type="match status" value="1"/>
</dbReference>
<accession>A0A128FLA2</accession>
<dbReference type="AlphaFoldDB" id="A0A128FLA2"/>
<dbReference type="EMBL" id="FIZY01000105">
    <property type="protein sequence ID" value="CZF86996.1"/>
    <property type="molecule type" value="Genomic_DNA"/>
</dbReference>
<name>A0A128FLA2_9GAMM</name>
<dbReference type="OrthoDB" id="5826670at2"/>
<evidence type="ECO:0000313" key="1">
    <source>
        <dbReference type="EMBL" id="CZF86996.1"/>
    </source>
</evidence>
<dbReference type="Proteomes" id="UP000073601">
    <property type="component" value="Unassembled WGS sequence"/>
</dbReference>
<protein>
    <recommendedName>
        <fullName evidence="3">DUF2913 domain-containing protein</fullName>
    </recommendedName>
</protein>
<reference evidence="2" key="1">
    <citation type="submission" date="2016-02" db="EMBL/GenBank/DDBJ databases">
        <authorList>
            <person name="Rodrigo-Torres Lidia"/>
            <person name="Arahal R.David."/>
        </authorList>
    </citation>
    <scope>NUCLEOTIDE SEQUENCE [LARGE SCALE GENOMIC DNA]</scope>
    <source>
        <strain evidence="2">CECT 8713</strain>
    </source>
</reference>
<evidence type="ECO:0000313" key="2">
    <source>
        <dbReference type="Proteomes" id="UP000073601"/>
    </source>
</evidence>